<evidence type="ECO:0000313" key="5">
    <source>
        <dbReference type="Proteomes" id="UP000594262"/>
    </source>
</evidence>
<reference evidence="4" key="1">
    <citation type="submission" date="2021-01" db="UniProtKB">
        <authorList>
            <consortium name="EnsemblMetazoa"/>
        </authorList>
    </citation>
    <scope>IDENTIFICATION</scope>
</reference>
<feature type="compositionally biased region" description="Basic and acidic residues" evidence="1">
    <location>
        <begin position="464"/>
        <end position="481"/>
    </location>
</feature>
<feature type="compositionally biased region" description="Acidic residues" evidence="1">
    <location>
        <begin position="368"/>
        <end position="377"/>
    </location>
</feature>
<feature type="region of interest" description="Disordered" evidence="1">
    <location>
        <begin position="199"/>
        <end position="250"/>
    </location>
</feature>
<feature type="compositionally biased region" description="Polar residues" evidence="1">
    <location>
        <begin position="559"/>
        <end position="574"/>
    </location>
</feature>
<protein>
    <recommendedName>
        <fullName evidence="6">Cnidarian restricted protein</fullName>
    </recommendedName>
</protein>
<dbReference type="EnsemblMetazoa" id="CLYHEMT023218.1">
    <property type="protein sequence ID" value="CLYHEMP023218.1"/>
    <property type="gene ID" value="CLYHEMG023218"/>
</dbReference>
<feature type="region of interest" description="Disordered" evidence="1">
    <location>
        <begin position="407"/>
        <end position="481"/>
    </location>
</feature>
<dbReference type="AlphaFoldDB" id="A0A7M5XHP7"/>
<feature type="compositionally biased region" description="Polar residues" evidence="1">
    <location>
        <begin position="276"/>
        <end position="289"/>
    </location>
</feature>
<organism evidence="4 5">
    <name type="scientific">Clytia hemisphaerica</name>
    <dbReference type="NCBI Taxonomy" id="252671"/>
    <lineage>
        <taxon>Eukaryota</taxon>
        <taxon>Metazoa</taxon>
        <taxon>Cnidaria</taxon>
        <taxon>Hydrozoa</taxon>
        <taxon>Hydroidolina</taxon>
        <taxon>Leptothecata</taxon>
        <taxon>Obeliida</taxon>
        <taxon>Clytiidae</taxon>
        <taxon>Clytia</taxon>
    </lineage>
</organism>
<dbReference type="Proteomes" id="UP000594262">
    <property type="component" value="Unplaced"/>
</dbReference>
<feature type="region of interest" description="Disordered" evidence="1">
    <location>
        <begin position="511"/>
        <end position="582"/>
    </location>
</feature>
<proteinExistence type="predicted"/>
<feature type="compositionally biased region" description="Basic and acidic residues" evidence="1">
    <location>
        <begin position="314"/>
        <end position="326"/>
    </location>
</feature>
<feature type="region of interest" description="Disordered" evidence="1">
    <location>
        <begin position="268"/>
        <end position="394"/>
    </location>
</feature>
<keyword evidence="2" id="KW-1133">Transmembrane helix</keyword>
<keyword evidence="2" id="KW-0812">Transmembrane</keyword>
<feature type="region of interest" description="Disordered" evidence="1">
    <location>
        <begin position="27"/>
        <end position="59"/>
    </location>
</feature>
<keyword evidence="3" id="KW-0732">Signal</keyword>
<evidence type="ECO:0000256" key="1">
    <source>
        <dbReference type="SAM" id="MobiDB-lite"/>
    </source>
</evidence>
<name>A0A7M5XHP7_9CNID</name>
<accession>A0A7M5XHP7</accession>
<keyword evidence="5" id="KW-1185">Reference proteome</keyword>
<evidence type="ECO:0008006" key="6">
    <source>
        <dbReference type="Google" id="ProtNLM"/>
    </source>
</evidence>
<feature type="chain" id="PRO_5029690257" description="Cnidarian restricted protein" evidence="3">
    <location>
        <begin position="18"/>
        <end position="582"/>
    </location>
</feature>
<sequence length="582" mass="65393">MLIYWIAILCLITSSLTRELSNVQQQKHGILQRNRRNDPIEATRKPPVSMAATGNESNNNKDNEDLKIGLIVGGICAVLIVLGLSILTCRCYDKHESIFYSVEKRTRLSQIKREEAHDPYTMVISPEAEVIELDETDGKEGGFERPLTTFQPYTGTFTAFPGKNNNFTSNNRDSAISLLDILDERDKTTLIDPLEESTFAREGTVHNPLYQDHGGVDNEGMEHDDDDSDNEKTSEAEAQNDEEFPNIFDDSFFKEPITLLSYAKKHEEDDGAGDVDSNTMSIKSGQSDAPSDDREDSDPYQRDFNENQSSNTYEDIKEREYEDIRDATNNTNYDDDSPVIKEPDYATIPRNTRPLVIESDSENSSPEPSDDEDEEPSESPKEEVSSDNARSLLRTGSVAKLVNAFLTGDVNKRANDSEDDISSNDGDQSPVDAQAYKNPNYQREKTLLRSYSNPLFEDEDVENSESKDAETSPVELKDENHYLKAVDSPVVGTRISDPTLEEEDTFNQYLDQSTNANNTDDEVANRGLLDSGDFTPKILEASEPINNQPELFYKDGATRKTTQNNKNSSPSTKEINQDRCHK</sequence>
<evidence type="ECO:0000313" key="4">
    <source>
        <dbReference type="EnsemblMetazoa" id="CLYHEMP023218.1"/>
    </source>
</evidence>
<evidence type="ECO:0000256" key="3">
    <source>
        <dbReference type="SAM" id="SignalP"/>
    </source>
</evidence>
<keyword evidence="2" id="KW-0472">Membrane</keyword>
<evidence type="ECO:0000256" key="2">
    <source>
        <dbReference type="SAM" id="Phobius"/>
    </source>
</evidence>
<feature type="signal peptide" evidence="3">
    <location>
        <begin position="1"/>
        <end position="17"/>
    </location>
</feature>
<feature type="transmembrane region" description="Helical" evidence="2">
    <location>
        <begin position="68"/>
        <end position="87"/>
    </location>
</feature>
<feature type="compositionally biased region" description="Basic and acidic residues" evidence="1">
    <location>
        <begin position="35"/>
        <end position="44"/>
    </location>
</feature>